<dbReference type="EnsemblProtists" id="PYU1_T012954">
    <property type="protein sequence ID" value="PYU1_T012954"/>
    <property type="gene ID" value="PYU1_G012927"/>
</dbReference>
<proteinExistence type="predicted"/>
<dbReference type="InParanoid" id="K3X6V5"/>
<feature type="region of interest" description="Disordered" evidence="1">
    <location>
        <begin position="990"/>
        <end position="1032"/>
    </location>
</feature>
<reference evidence="3" key="2">
    <citation type="submission" date="2010-04" db="EMBL/GenBank/DDBJ databases">
        <authorList>
            <person name="Buell R."/>
            <person name="Hamilton J."/>
            <person name="Hostetler J."/>
        </authorList>
    </citation>
    <scope>NUCLEOTIDE SEQUENCE [LARGE SCALE GENOMIC DNA]</scope>
    <source>
        <strain evidence="3">DAOM:BR144</strain>
    </source>
</reference>
<feature type="compositionally biased region" description="Acidic residues" evidence="1">
    <location>
        <begin position="937"/>
        <end position="946"/>
    </location>
</feature>
<feature type="compositionally biased region" description="Polar residues" evidence="1">
    <location>
        <begin position="997"/>
        <end position="1021"/>
    </location>
</feature>
<feature type="compositionally biased region" description="Acidic residues" evidence="1">
    <location>
        <begin position="878"/>
        <end position="889"/>
    </location>
</feature>
<sequence length="1032" mass="115759">MFAKFQEFYDGATQRTLKSLVKTRKSLDRSFRFISMFNQNHVVAKSMSETWGGHNWFAVPLDEQRRVVNAHYKKKPFAYIDQEIFDAVELIMKSEKLPLATSTTAEGSAVQASSYSSSYSSSTTASEGALGKRKRAITKKSSTKNADVVEEKLSLRQAKGRKAKTAAAAATRAAAMANKLTTTWSREDILLLLRAWTDVLSMSRPDDEPILELDKRISDRYLLLAGKMKARSLIAMRIKRYSILQSFQFIMNFNANKISRLHGEKGSAKPNNWYALSRKERIQILQKHYNKSHYAHLDEDMLPMVAKIKKLEAKNSASSASSLSGNKKRAALSSEPWTVNEDTYLALAWRDAVASSRPSVDYETVSDSRIFDKFVASYRSKTSRRVNDVTMRKQILKNTYEFIRTFRDEETHGSDIKQDGSLSWFKTPVPEREKLIAKAKLPCAEMTEIAYAVLDEVIQKMSQDGANQDEESSLEIHQPRTVTGWFRGEVQLLLRAWTESLESSAGVVESVVSLNNRTYDRFLELCGGTTTRSVKGVQAKRESILHAYQFVCDFNAGKISPTGDSADLVPGTKNDWCSLSVEGKRNVVRAHFKNCSFSYLDSEQLGMVKRILQMTSAVDKDRPLAIPDVKSEETATILRPGLRANSWMPEELRNLLRAWHDVVSESPQQPDELVTIFNARIYKRFEELCGGEPKKAEASFFTKRKTMTNTYKLIVDYNRQHSSDQVTEGVPKTSPWFSMSVVERKKRIKSMNKKRHSFSYIDEEIFNEMTAIFELAESKDQDTTSFHSSEVFTPVSAEGEQTCSLVEESEKVESDGNTNLPSPERVETPNDVRDSIALSGILDTTTAEGSNEDDRFPTPVDASGAAVADNDQAKSQNEEIDLVENDEAAEVSLPERISAETDTGENISSSDIVGASLTKRNCEESSPDQPFLSDERSIEEESDAETISEHSFDGTSLPSSPEPVRKQRKLSSDLSAVASFLEKQSQHLTTFERRGSESMTSDGWSSDNFNKIKRSASTTAKSADESESKPGE</sequence>
<dbReference type="Proteomes" id="UP000019132">
    <property type="component" value="Unassembled WGS sequence"/>
</dbReference>
<dbReference type="eggNOG" id="ENOG502R0WY">
    <property type="taxonomic scope" value="Eukaryota"/>
</dbReference>
<dbReference type="HOGENOM" id="CLU_294180_0_0_1"/>
<dbReference type="AlphaFoldDB" id="K3X6V5"/>
<feature type="region of interest" description="Disordered" evidence="1">
    <location>
        <begin position="844"/>
        <end position="973"/>
    </location>
</feature>
<dbReference type="EMBL" id="GL376607">
    <property type="status" value="NOT_ANNOTATED_CDS"/>
    <property type="molecule type" value="Genomic_DNA"/>
</dbReference>
<feature type="compositionally biased region" description="Basic and acidic residues" evidence="1">
    <location>
        <begin position="1022"/>
        <end position="1032"/>
    </location>
</feature>
<keyword evidence="3" id="KW-1185">Reference proteome</keyword>
<feature type="region of interest" description="Disordered" evidence="1">
    <location>
        <begin position="807"/>
        <end position="832"/>
    </location>
</feature>
<feature type="compositionally biased region" description="Polar residues" evidence="1">
    <location>
        <begin position="900"/>
        <end position="911"/>
    </location>
</feature>
<dbReference type="VEuPathDB" id="FungiDB:PYU1_G012927"/>
<accession>K3X6V5</accession>
<protein>
    <submittedName>
        <fullName evidence="2">Uncharacterized protein</fullName>
    </submittedName>
</protein>
<name>K3X6V5_GLOUD</name>
<reference evidence="3" key="1">
    <citation type="journal article" date="2010" name="Genome Biol.">
        <title>Genome sequence of the necrotrophic plant pathogen Pythium ultimum reveals original pathogenicity mechanisms and effector repertoire.</title>
        <authorList>
            <person name="Levesque C.A."/>
            <person name="Brouwer H."/>
            <person name="Cano L."/>
            <person name="Hamilton J.P."/>
            <person name="Holt C."/>
            <person name="Huitema E."/>
            <person name="Raffaele S."/>
            <person name="Robideau G.P."/>
            <person name="Thines M."/>
            <person name="Win J."/>
            <person name="Zerillo M.M."/>
            <person name="Beakes G.W."/>
            <person name="Boore J.L."/>
            <person name="Busam D."/>
            <person name="Dumas B."/>
            <person name="Ferriera S."/>
            <person name="Fuerstenberg S.I."/>
            <person name="Gachon C.M."/>
            <person name="Gaulin E."/>
            <person name="Govers F."/>
            <person name="Grenville-Briggs L."/>
            <person name="Horner N."/>
            <person name="Hostetler J."/>
            <person name="Jiang R.H."/>
            <person name="Johnson J."/>
            <person name="Krajaejun T."/>
            <person name="Lin H."/>
            <person name="Meijer H.J."/>
            <person name="Moore B."/>
            <person name="Morris P."/>
            <person name="Phuntmart V."/>
            <person name="Puiu D."/>
            <person name="Shetty J."/>
            <person name="Stajich J.E."/>
            <person name="Tripathy S."/>
            <person name="Wawra S."/>
            <person name="van West P."/>
            <person name="Whitty B.R."/>
            <person name="Coutinho P.M."/>
            <person name="Henrissat B."/>
            <person name="Martin F."/>
            <person name="Thomas P.D."/>
            <person name="Tyler B.M."/>
            <person name="De Vries R.P."/>
            <person name="Kamoun S."/>
            <person name="Yandell M."/>
            <person name="Tisserat N."/>
            <person name="Buell C.R."/>
        </authorList>
    </citation>
    <scope>NUCLEOTIDE SEQUENCE</scope>
    <source>
        <strain evidence="3">DAOM:BR144</strain>
    </source>
</reference>
<evidence type="ECO:0000256" key="1">
    <source>
        <dbReference type="SAM" id="MobiDB-lite"/>
    </source>
</evidence>
<reference evidence="2" key="3">
    <citation type="submission" date="2015-02" db="UniProtKB">
        <authorList>
            <consortium name="EnsemblProtists"/>
        </authorList>
    </citation>
    <scope>IDENTIFICATION</scope>
    <source>
        <strain evidence="2">DAOM BR144</strain>
    </source>
</reference>
<evidence type="ECO:0000313" key="3">
    <source>
        <dbReference type="Proteomes" id="UP000019132"/>
    </source>
</evidence>
<organism evidence="2 3">
    <name type="scientific">Globisporangium ultimum (strain ATCC 200006 / CBS 805.95 / DAOM BR144)</name>
    <name type="common">Pythium ultimum</name>
    <dbReference type="NCBI Taxonomy" id="431595"/>
    <lineage>
        <taxon>Eukaryota</taxon>
        <taxon>Sar</taxon>
        <taxon>Stramenopiles</taxon>
        <taxon>Oomycota</taxon>
        <taxon>Peronosporomycetes</taxon>
        <taxon>Pythiales</taxon>
        <taxon>Pythiaceae</taxon>
        <taxon>Globisporangium</taxon>
    </lineage>
</organism>
<evidence type="ECO:0000313" key="2">
    <source>
        <dbReference type="EnsemblProtists" id="PYU1_T012954"/>
    </source>
</evidence>